<dbReference type="OrthoDB" id="3742900at2"/>
<feature type="transmembrane region" description="Helical" evidence="2">
    <location>
        <begin position="387"/>
        <end position="409"/>
    </location>
</feature>
<dbReference type="Pfam" id="PF19877">
    <property type="entry name" value="DUF6350"/>
    <property type="match status" value="1"/>
</dbReference>
<dbReference type="EMBL" id="AP012204">
    <property type="protein sequence ID" value="BAK34270.1"/>
    <property type="molecule type" value="Genomic_DNA"/>
</dbReference>
<feature type="transmembrane region" description="Helical" evidence="2">
    <location>
        <begin position="317"/>
        <end position="336"/>
    </location>
</feature>
<evidence type="ECO:0000256" key="1">
    <source>
        <dbReference type="SAM" id="MobiDB-lite"/>
    </source>
</evidence>
<keyword evidence="4" id="KW-1185">Reference proteome</keyword>
<dbReference type="STRING" id="1032480.MLP_12560"/>
<organism evidence="3 4">
    <name type="scientific">Microlunatus phosphovorus (strain ATCC 700054 / DSM 10555 / JCM 9379 / NBRC 101784 / NCIMB 13414 / VKM Ac-1990 / NM-1)</name>
    <dbReference type="NCBI Taxonomy" id="1032480"/>
    <lineage>
        <taxon>Bacteria</taxon>
        <taxon>Bacillati</taxon>
        <taxon>Actinomycetota</taxon>
        <taxon>Actinomycetes</taxon>
        <taxon>Propionibacteriales</taxon>
        <taxon>Propionibacteriaceae</taxon>
        <taxon>Microlunatus</taxon>
    </lineage>
</organism>
<dbReference type="RefSeq" id="WP_013862153.1">
    <property type="nucleotide sequence ID" value="NC_015635.1"/>
</dbReference>
<accession>F5XPG2</accession>
<dbReference type="HOGENOM" id="CLU_039040_0_0_11"/>
<proteinExistence type="predicted"/>
<keyword evidence="2" id="KW-0472">Membrane</keyword>
<keyword evidence="2" id="KW-0812">Transmembrane</keyword>
<dbReference type="InterPro" id="IPR045931">
    <property type="entry name" value="DUF6350"/>
</dbReference>
<protein>
    <submittedName>
        <fullName evidence="3">Uncharacterized protein</fullName>
    </submittedName>
</protein>
<feature type="region of interest" description="Disordered" evidence="1">
    <location>
        <begin position="419"/>
        <end position="489"/>
    </location>
</feature>
<dbReference type="AlphaFoldDB" id="F5XPG2"/>
<feature type="transmembrane region" description="Helical" evidence="2">
    <location>
        <begin position="348"/>
        <end position="367"/>
    </location>
</feature>
<dbReference type="KEGG" id="mph:MLP_12560"/>
<feature type="compositionally biased region" description="Acidic residues" evidence="1">
    <location>
        <begin position="473"/>
        <end position="482"/>
    </location>
</feature>
<feature type="transmembrane region" description="Helical" evidence="2">
    <location>
        <begin position="170"/>
        <end position="190"/>
    </location>
</feature>
<feature type="transmembrane region" description="Helical" evidence="2">
    <location>
        <begin position="211"/>
        <end position="233"/>
    </location>
</feature>
<name>F5XPG2_MICPN</name>
<sequence length="489" mass="49163">MASLLSPRRNRGESATHRLRGDIDLAATEPTVVIGSAGPTELPTLAWMTLAAGAGLISVLSGWVLVTGLVVVGWLAAEPGTLGQALSAGTQLWLLANGGGATLGSASVTLIPWGITGLVAWLVARTAGYAARQGPAGSPTVTPMVCIIATLSYLVPLLGVALLAGGPWPALRSGMVMLVVVPVAAAWGCCHARQTWPTGAWPAWSRAVPRAVIAALLVMFAGGAAVLAIGLVVNLDRVTALLTALDAGIVGNVALLVGQLAYAPNAVVWAACYALGPGFTLGNGSIVSPAATELGALPSIPMLAAVPDVGPGSVSHLWWLALGVAAGAVAATLVVLARPSARYDETALVGGLSGVLAGGAFSVVAWATSGDLGSDLLSGVGPELVPVLVMATSTMGLSGALCGLVLGLWRRRTARVTAAPVAAKGSGESKKVADPSGVERPKRSENEPEHTDEETVALTHRSRPPINAATADSADDDDEGADEPTQQIG</sequence>
<feature type="compositionally biased region" description="Basic and acidic residues" evidence="1">
    <location>
        <begin position="427"/>
        <end position="449"/>
    </location>
</feature>
<gene>
    <name evidence="3" type="ordered locus">MLP_12560</name>
</gene>
<reference evidence="3 4" key="1">
    <citation type="submission" date="2011-05" db="EMBL/GenBank/DDBJ databases">
        <title>Whole genome sequence of Microlunatus phosphovorus NM-1.</title>
        <authorList>
            <person name="Hosoyama A."/>
            <person name="Sasaki K."/>
            <person name="Harada T."/>
            <person name="Igarashi R."/>
            <person name="Kawakoshi A."/>
            <person name="Sasagawa M."/>
            <person name="Fukada J."/>
            <person name="Nakamura S."/>
            <person name="Katano Y."/>
            <person name="Hanada S."/>
            <person name="Kamagata Y."/>
            <person name="Nakamura N."/>
            <person name="Yamazaki S."/>
            <person name="Fujita N."/>
        </authorList>
    </citation>
    <scope>NUCLEOTIDE SEQUENCE [LARGE SCALE GENOMIC DNA]</scope>
    <source>
        <strain evidence="4">ATCC 700054 / DSM 10555 / JCM 9379 / NBRC 101784 / NCIMB 13414 / VKM Ac-1990 / NM-1</strain>
    </source>
</reference>
<dbReference type="eggNOG" id="COG3266">
    <property type="taxonomic scope" value="Bacteria"/>
</dbReference>
<feature type="transmembrane region" description="Helical" evidence="2">
    <location>
        <begin position="103"/>
        <end position="124"/>
    </location>
</feature>
<keyword evidence="2" id="KW-1133">Transmembrane helix</keyword>
<evidence type="ECO:0000256" key="2">
    <source>
        <dbReference type="SAM" id="Phobius"/>
    </source>
</evidence>
<dbReference type="Proteomes" id="UP000007947">
    <property type="component" value="Chromosome"/>
</dbReference>
<evidence type="ECO:0000313" key="3">
    <source>
        <dbReference type="EMBL" id="BAK34270.1"/>
    </source>
</evidence>
<evidence type="ECO:0000313" key="4">
    <source>
        <dbReference type="Proteomes" id="UP000007947"/>
    </source>
</evidence>
<feature type="transmembrane region" description="Helical" evidence="2">
    <location>
        <begin position="145"/>
        <end position="164"/>
    </location>
</feature>
<feature type="transmembrane region" description="Helical" evidence="2">
    <location>
        <begin position="50"/>
        <end position="77"/>
    </location>
</feature>